<feature type="repeat" description="WD" evidence="4">
    <location>
        <begin position="56"/>
        <end position="98"/>
    </location>
</feature>
<dbReference type="AlphaFoldDB" id="A0A8J5XDG4"/>
<evidence type="ECO:0000256" key="2">
    <source>
        <dbReference type="ARBA" id="ARBA00022737"/>
    </source>
</evidence>
<dbReference type="InterPro" id="IPR040132">
    <property type="entry name" value="Tex1/THOC3"/>
</dbReference>
<dbReference type="OrthoDB" id="340259at2759"/>
<comment type="similarity">
    <text evidence="3">Belongs to the THOC3 family.</text>
</comment>
<keyword evidence="2" id="KW-0677">Repeat</keyword>
<name>A0A8J5XDG4_DIALT</name>
<organism evidence="5 6">
    <name type="scientific">Diacronema lutheri</name>
    <name type="common">Unicellular marine alga</name>
    <name type="synonym">Monochrysis lutheri</name>
    <dbReference type="NCBI Taxonomy" id="2081491"/>
    <lineage>
        <taxon>Eukaryota</taxon>
        <taxon>Haptista</taxon>
        <taxon>Haptophyta</taxon>
        <taxon>Pavlovophyceae</taxon>
        <taxon>Pavlovales</taxon>
        <taxon>Pavlovaceae</taxon>
        <taxon>Diacronema</taxon>
    </lineage>
</organism>
<dbReference type="EMBL" id="JAGTXO010000031">
    <property type="protein sequence ID" value="KAG8460695.1"/>
    <property type="molecule type" value="Genomic_DNA"/>
</dbReference>
<dbReference type="InterPro" id="IPR020472">
    <property type="entry name" value="WD40_PAC1"/>
</dbReference>
<keyword evidence="1 4" id="KW-0853">WD repeat</keyword>
<evidence type="ECO:0000256" key="1">
    <source>
        <dbReference type="ARBA" id="ARBA00022574"/>
    </source>
</evidence>
<protein>
    <recommendedName>
        <fullName evidence="7">THO complex subunit 3</fullName>
    </recommendedName>
</protein>
<dbReference type="GO" id="GO:0000445">
    <property type="term" value="C:THO complex part of transcription export complex"/>
    <property type="evidence" value="ECO:0007669"/>
    <property type="project" value="TreeGrafter"/>
</dbReference>
<gene>
    <name evidence="5" type="ORF">KFE25_011470</name>
</gene>
<dbReference type="Gene3D" id="2.130.10.10">
    <property type="entry name" value="YVTN repeat-like/Quinoprotein amine dehydrogenase"/>
    <property type="match status" value="2"/>
</dbReference>
<evidence type="ECO:0000313" key="5">
    <source>
        <dbReference type="EMBL" id="KAG8460695.1"/>
    </source>
</evidence>
<dbReference type="Pfam" id="PF25174">
    <property type="entry name" value="Beta-prop_THOC3"/>
    <property type="match status" value="1"/>
</dbReference>
<dbReference type="PANTHER" id="PTHR22839:SF0">
    <property type="entry name" value="THO COMPLEX SUBUNIT 3"/>
    <property type="match status" value="1"/>
</dbReference>
<feature type="repeat" description="WD" evidence="4">
    <location>
        <begin position="186"/>
        <end position="227"/>
    </location>
</feature>
<feature type="repeat" description="WD" evidence="4">
    <location>
        <begin position="10"/>
        <end position="41"/>
    </location>
</feature>
<accession>A0A8J5XDG4</accession>
<dbReference type="PANTHER" id="PTHR22839">
    <property type="entry name" value="THO COMPLEX SUBUNIT 3 THO3"/>
    <property type="match status" value="1"/>
</dbReference>
<evidence type="ECO:0000256" key="3">
    <source>
        <dbReference type="ARBA" id="ARBA00046343"/>
    </source>
</evidence>
<dbReference type="Proteomes" id="UP000751190">
    <property type="component" value="Unassembled WGS sequence"/>
</dbReference>
<dbReference type="PROSITE" id="PS00678">
    <property type="entry name" value="WD_REPEATS_1"/>
    <property type="match status" value="1"/>
</dbReference>
<dbReference type="InterPro" id="IPR001680">
    <property type="entry name" value="WD40_rpt"/>
</dbReference>
<dbReference type="InterPro" id="IPR015943">
    <property type="entry name" value="WD40/YVTN_repeat-like_dom_sf"/>
</dbReference>
<dbReference type="OMA" id="WNADGRH"/>
<dbReference type="SUPFAM" id="SSF50978">
    <property type="entry name" value="WD40 repeat-like"/>
    <property type="match status" value="1"/>
</dbReference>
<dbReference type="InterPro" id="IPR019775">
    <property type="entry name" value="WD40_repeat_CS"/>
</dbReference>
<dbReference type="FunFam" id="2.130.10.10:FF:000390">
    <property type="entry name" value="THO complex subunit 3"/>
    <property type="match status" value="1"/>
</dbReference>
<evidence type="ECO:0000313" key="6">
    <source>
        <dbReference type="Proteomes" id="UP000751190"/>
    </source>
</evidence>
<sequence length="313" mass="34113">MKARGAVRELQKHKKVVHAVAWNSTGSRLASGSVDATAQVWTGLADGGGKEAHIELRGHQEGVDQLCWDPGHPDRLATASGDKTVRLWDVRTGKCTNVIETRGENINIAWSPDAHIAVGNKDDDVSIIDVRKGKMLKTTRFAYEVNEMSWNADGSLFFLTTGMGTVEVLRYADFLRGGKAETFRSLHGHTANCYCIEFSPAGDCFAVGGADALVSIWSLSEMVCVRTLTRLEWPVRSISFSHDGALVASASEDTHIDVAYTRTGEQFDAIPTRVAMNSIAWHPSELLLAYAGDDKERDEGMLRLVGYSPSCGP</sequence>
<proteinExistence type="inferred from homology"/>
<keyword evidence="6" id="KW-1185">Reference proteome</keyword>
<dbReference type="CDD" id="cd00200">
    <property type="entry name" value="WD40"/>
    <property type="match status" value="1"/>
</dbReference>
<dbReference type="InterPro" id="IPR036322">
    <property type="entry name" value="WD40_repeat_dom_sf"/>
</dbReference>
<evidence type="ECO:0008006" key="7">
    <source>
        <dbReference type="Google" id="ProtNLM"/>
    </source>
</evidence>
<dbReference type="PRINTS" id="PR00320">
    <property type="entry name" value="GPROTEINBRPT"/>
</dbReference>
<comment type="caution">
    <text evidence="5">The sequence shown here is derived from an EMBL/GenBank/DDBJ whole genome shotgun (WGS) entry which is preliminary data.</text>
</comment>
<dbReference type="SMART" id="SM00320">
    <property type="entry name" value="WD40"/>
    <property type="match status" value="5"/>
</dbReference>
<dbReference type="GO" id="GO:0006406">
    <property type="term" value="P:mRNA export from nucleus"/>
    <property type="evidence" value="ECO:0007669"/>
    <property type="project" value="InterPro"/>
</dbReference>
<reference evidence="5" key="1">
    <citation type="submission" date="2021-05" db="EMBL/GenBank/DDBJ databases">
        <title>The genome of the haptophyte Pavlova lutheri (Diacronema luteri, Pavlovales) - a model for lipid biosynthesis in eukaryotic algae.</title>
        <authorList>
            <person name="Hulatt C.J."/>
            <person name="Posewitz M.C."/>
        </authorList>
    </citation>
    <scope>NUCLEOTIDE SEQUENCE</scope>
    <source>
        <strain evidence="5">NIVA-4/92</strain>
    </source>
</reference>
<dbReference type="PROSITE" id="PS50294">
    <property type="entry name" value="WD_REPEATS_REGION"/>
    <property type="match status" value="3"/>
</dbReference>
<evidence type="ECO:0000256" key="4">
    <source>
        <dbReference type="PROSITE-ProRule" id="PRU00221"/>
    </source>
</evidence>
<dbReference type="PROSITE" id="PS50082">
    <property type="entry name" value="WD_REPEATS_2"/>
    <property type="match status" value="3"/>
</dbReference>